<dbReference type="Proteomes" id="UP001642260">
    <property type="component" value="Unassembled WGS sequence"/>
</dbReference>
<gene>
    <name evidence="1" type="ORF">ERUC_LOCUS8542</name>
</gene>
<accession>A0ABC8JAI8</accession>
<proteinExistence type="predicted"/>
<organism evidence="1 2">
    <name type="scientific">Eruca vesicaria subsp. sativa</name>
    <name type="common">Garden rocket</name>
    <name type="synonym">Eruca sativa</name>
    <dbReference type="NCBI Taxonomy" id="29727"/>
    <lineage>
        <taxon>Eukaryota</taxon>
        <taxon>Viridiplantae</taxon>
        <taxon>Streptophyta</taxon>
        <taxon>Embryophyta</taxon>
        <taxon>Tracheophyta</taxon>
        <taxon>Spermatophyta</taxon>
        <taxon>Magnoliopsida</taxon>
        <taxon>eudicotyledons</taxon>
        <taxon>Gunneridae</taxon>
        <taxon>Pentapetalae</taxon>
        <taxon>rosids</taxon>
        <taxon>malvids</taxon>
        <taxon>Brassicales</taxon>
        <taxon>Brassicaceae</taxon>
        <taxon>Brassiceae</taxon>
        <taxon>Eruca</taxon>
    </lineage>
</organism>
<evidence type="ECO:0000313" key="1">
    <source>
        <dbReference type="EMBL" id="CAH8319777.1"/>
    </source>
</evidence>
<keyword evidence="2" id="KW-1185">Reference proteome</keyword>
<evidence type="ECO:0000313" key="2">
    <source>
        <dbReference type="Proteomes" id="UP001642260"/>
    </source>
</evidence>
<sequence>MASRCRSLSKPAFTIFRSATNKPSLRPKSASSFLGVPPSPGLARPAIGQLGSLQSLLPLYSAVASARLTSCLGIDSMSSRSLSQGMLCSANPGV</sequence>
<protein>
    <submittedName>
        <fullName evidence="1">Uncharacterized protein</fullName>
    </submittedName>
</protein>
<name>A0ABC8JAI8_ERUVS</name>
<reference evidence="1 2" key="1">
    <citation type="submission" date="2022-03" db="EMBL/GenBank/DDBJ databases">
        <authorList>
            <person name="Macdonald S."/>
            <person name="Ahmed S."/>
            <person name="Newling K."/>
        </authorList>
    </citation>
    <scope>NUCLEOTIDE SEQUENCE [LARGE SCALE GENOMIC DNA]</scope>
</reference>
<dbReference type="EMBL" id="CAKOAT010089599">
    <property type="protein sequence ID" value="CAH8319777.1"/>
    <property type="molecule type" value="Genomic_DNA"/>
</dbReference>
<comment type="caution">
    <text evidence="1">The sequence shown here is derived from an EMBL/GenBank/DDBJ whole genome shotgun (WGS) entry which is preliminary data.</text>
</comment>
<dbReference type="PANTHER" id="PTHR33156">
    <property type="entry name" value="OS02G0230000 PROTEIN"/>
    <property type="match status" value="1"/>
</dbReference>
<dbReference type="InterPro" id="IPR043459">
    <property type="entry name" value="NFD6/NOXY2-like"/>
</dbReference>
<dbReference type="PANTHER" id="PTHR33156:SF39">
    <property type="entry name" value="PROTEIN NONRESPONDING TO OXYLIPINS 2, MITOCHONDRIAL"/>
    <property type="match status" value="1"/>
</dbReference>
<dbReference type="AlphaFoldDB" id="A0ABC8JAI8"/>